<dbReference type="InterPro" id="IPR022062">
    <property type="entry name" value="DUF3618"/>
</dbReference>
<sequence length="127" mass="13333">MTAPNTVTAARKEAEAARADFAATLHELQTRLSPREMARNAMDVARDRGEDLAERGVEFARERPGAAAGIAAGGLALLAHRPLLRGLKSLFRRKPRKSVPPPGTVTTALTAPAHPPLTVVVGGSNPA</sequence>
<dbReference type="EMBL" id="FOZG01000001">
    <property type="protein sequence ID" value="SFR80195.1"/>
    <property type="molecule type" value="Genomic_DNA"/>
</dbReference>
<accession>A0A1I6JMJ6</accession>
<dbReference type="Proteomes" id="UP000198824">
    <property type="component" value="Unassembled WGS sequence"/>
</dbReference>
<dbReference type="STRING" id="1166337.SAMN05192580_0539"/>
<dbReference type="Pfam" id="PF12277">
    <property type="entry name" value="DUF3618"/>
    <property type="match status" value="1"/>
</dbReference>
<dbReference type="AlphaFoldDB" id="A0A1I6JMJ6"/>
<evidence type="ECO:0000313" key="2">
    <source>
        <dbReference type="Proteomes" id="UP000198824"/>
    </source>
</evidence>
<proteinExistence type="predicted"/>
<reference evidence="1 2" key="1">
    <citation type="submission" date="2016-10" db="EMBL/GenBank/DDBJ databases">
        <authorList>
            <person name="de Groot N.N."/>
        </authorList>
    </citation>
    <scope>NUCLEOTIDE SEQUENCE [LARGE SCALE GENOMIC DNA]</scope>
    <source>
        <strain evidence="1 2">S5-249</strain>
    </source>
</reference>
<organism evidence="1 2">
    <name type="scientific">Sphingomonas jatrophae</name>
    <dbReference type="NCBI Taxonomy" id="1166337"/>
    <lineage>
        <taxon>Bacteria</taxon>
        <taxon>Pseudomonadati</taxon>
        <taxon>Pseudomonadota</taxon>
        <taxon>Alphaproteobacteria</taxon>
        <taxon>Sphingomonadales</taxon>
        <taxon>Sphingomonadaceae</taxon>
        <taxon>Sphingomonas</taxon>
    </lineage>
</organism>
<name>A0A1I6JMJ6_9SPHN</name>
<keyword evidence="2" id="KW-1185">Reference proteome</keyword>
<protein>
    <submittedName>
        <fullName evidence="1">Uncharacterized protein</fullName>
    </submittedName>
</protein>
<dbReference type="RefSeq" id="WP_093310288.1">
    <property type="nucleotide sequence ID" value="NZ_FOZG01000001.1"/>
</dbReference>
<evidence type="ECO:0000313" key="1">
    <source>
        <dbReference type="EMBL" id="SFR80195.1"/>
    </source>
</evidence>
<gene>
    <name evidence="1" type="ORF">SAMN05192580_0539</name>
</gene>